<proteinExistence type="predicted"/>
<protein>
    <recommendedName>
        <fullName evidence="3">Up-regulated during septation protein 1 domain-containing protein</fullName>
    </recommendedName>
</protein>
<keyword evidence="1" id="KW-0175">Coiled coil</keyword>
<feature type="region of interest" description="Disordered" evidence="2">
    <location>
        <begin position="690"/>
        <end position="735"/>
    </location>
</feature>
<evidence type="ECO:0000259" key="3">
    <source>
        <dbReference type="Pfam" id="PF15456"/>
    </source>
</evidence>
<feature type="coiled-coil region" evidence="1">
    <location>
        <begin position="561"/>
        <end position="588"/>
    </location>
</feature>
<feature type="region of interest" description="Disordered" evidence="2">
    <location>
        <begin position="22"/>
        <end position="124"/>
    </location>
</feature>
<dbReference type="Pfam" id="PF15456">
    <property type="entry name" value="Uds1"/>
    <property type="match status" value="1"/>
</dbReference>
<feature type="region of interest" description="Disordered" evidence="2">
    <location>
        <begin position="787"/>
        <end position="808"/>
    </location>
</feature>
<organism evidence="4 5">
    <name type="scientific">Sporothrix epigloea</name>
    <dbReference type="NCBI Taxonomy" id="1892477"/>
    <lineage>
        <taxon>Eukaryota</taxon>
        <taxon>Fungi</taxon>
        <taxon>Dikarya</taxon>
        <taxon>Ascomycota</taxon>
        <taxon>Pezizomycotina</taxon>
        <taxon>Sordariomycetes</taxon>
        <taxon>Sordariomycetidae</taxon>
        <taxon>Ophiostomatales</taxon>
        <taxon>Ophiostomataceae</taxon>
        <taxon>Sporothrix</taxon>
    </lineage>
</organism>
<feature type="region of interest" description="Disordered" evidence="2">
    <location>
        <begin position="151"/>
        <end position="189"/>
    </location>
</feature>
<sequence length="945" mass="100664">MEHLVSSALDVDHDLDLGLKLDDTKIKQQPQPTHSLDDGDDTKNDKEKSSSRPHPRADRKYQLFPKPKQQRQLIIGKGHDQDQDSAVAVNGDAASKDNDSGNNASKTATSTTTSNATSTATSTAKRNNLLRIRFMENPLIRRRKISVTESGPLSAVQDAASKSPNTSGRPAFHERSVSAPGHSLHHHHQHHLVGCQSPSCDDIPEHAVYVPNDRQLGSPMGTPHSNSAESIVSLPHTNRRSPAQESTTDSYTPPLPPRRPMSPRNLAPLVIPSQAVPRAPPLPCSLPASPSPHVRAGNVPFEPTTRSAPPENASRTHTPVTPFSPLSAETSESTLATPVSATPIVCETDINPSAASQSPISPDLCADSKFDTEAGKLTLATTVSSIDNVEDHYKPLACAESTVSQITLAMPSIATGESVAPERAPATADAGLPLISSAAEAQVHRRGQSEFSSFVERAWLRRKRSASRKALASATINSKLAGDVSTTQSPAQPASASTAVAADLASPVSSTTVSQDSKDSESHAVDPVLRGCKPAQATALLGAGETAALAAEALQKASGFNILSKEDVDSLSRELQNLDERAAYLRRVCTSLRADSRNMHVQICQYLRSFGFANTSHDALLYQQEILAELDISIDYRLTQLEQVEYRRACVHQKLLEHIAAAATLPLTCPRTAAAMAAADLLAIPPSLLASTTNTSPPSSSQQPLSTPPRSPPKTFSQPAVSLPPTPAAPLAQHSQRPVVAQIPLTIIEQPIVEEAEADVNNYMAMRGPTNGLGRTLAPIPVTPTTQTAPANYSDTLLTSPTSTLASPDSRRVDVESIRIYVGDDVYALLNDVENQITQLGSPAMAPAPADPNLPAQDYFSLPRNEALSREERRRLHRAHSQDLLTGFAGYARSTPAPLPPSSRPHPAAIAPAAACVTVPESSAESDEIFLTSAVFRPERSILAT</sequence>
<evidence type="ECO:0000256" key="1">
    <source>
        <dbReference type="SAM" id="Coils"/>
    </source>
</evidence>
<dbReference type="Proteomes" id="UP001642502">
    <property type="component" value="Unassembled WGS sequence"/>
</dbReference>
<feature type="compositionally biased region" description="Low complexity" evidence="2">
    <location>
        <begin position="102"/>
        <end position="124"/>
    </location>
</feature>
<evidence type="ECO:0000313" key="4">
    <source>
        <dbReference type="EMBL" id="CAK7267293.1"/>
    </source>
</evidence>
<gene>
    <name evidence="4" type="ORF">SEPCBS119000_002468</name>
</gene>
<feature type="region of interest" description="Disordered" evidence="2">
    <location>
        <begin position="298"/>
        <end position="335"/>
    </location>
</feature>
<feature type="domain" description="Up-regulated during septation protein 1" evidence="3">
    <location>
        <begin position="548"/>
        <end position="664"/>
    </location>
</feature>
<feature type="compositionally biased region" description="Low complexity" evidence="2">
    <location>
        <begin position="690"/>
        <end position="705"/>
    </location>
</feature>
<feature type="compositionally biased region" description="Basic and acidic residues" evidence="2">
    <location>
        <begin position="35"/>
        <end position="61"/>
    </location>
</feature>
<feature type="compositionally biased region" description="Polar residues" evidence="2">
    <location>
        <begin position="240"/>
        <end position="251"/>
    </location>
</feature>
<accession>A0ABP0DGC4</accession>
<dbReference type="InterPro" id="IPR029191">
    <property type="entry name" value="Uds1"/>
</dbReference>
<feature type="region of interest" description="Disordered" evidence="2">
    <location>
        <begin position="212"/>
        <end position="261"/>
    </location>
</feature>
<keyword evidence="5" id="KW-1185">Reference proteome</keyword>
<feature type="compositionally biased region" description="Low complexity" evidence="2">
    <location>
        <begin position="794"/>
        <end position="808"/>
    </location>
</feature>
<dbReference type="EMBL" id="CAWUON010000026">
    <property type="protein sequence ID" value="CAK7267293.1"/>
    <property type="molecule type" value="Genomic_DNA"/>
</dbReference>
<evidence type="ECO:0000256" key="2">
    <source>
        <dbReference type="SAM" id="MobiDB-lite"/>
    </source>
</evidence>
<evidence type="ECO:0000313" key="5">
    <source>
        <dbReference type="Proteomes" id="UP001642502"/>
    </source>
</evidence>
<reference evidence="4 5" key="1">
    <citation type="submission" date="2024-01" db="EMBL/GenBank/DDBJ databases">
        <authorList>
            <person name="Allen C."/>
            <person name="Tagirdzhanova G."/>
        </authorList>
    </citation>
    <scope>NUCLEOTIDE SEQUENCE [LARGE SCALE GENOMIC DNA]</scope>
    <source>
        <strain evidence="4 5">CBS 119000</strain>
    </source>
</reference>
<name>A0ABP0DGC4_9PEZI</name>
<feature type="region of interest" description="Disordered" evidence="2">
    <location>
        <begin position="509"/>
        <end position="528"/>
    </location>
</feature>
<comment type="caution">
    <text evidence="4">The sequence shown here is derived from an EMBL/GenBank/DDBJ whole genome shotgun (WGS) entry which is preliminary data.</text>
</comment>